<feature type="domain" description="Serpin" evidence="4">
    <location>
        <begin position="614"/>
        <end position="883"/>
    </location>
</feature>
<feature type="domain" description="Serpin" evidence="4">
    <location>
        <begin position="348"/>
        <end position="613"/>
    </location>
</feature>
<dbReference type="InterPro" id="IPR042178">
    <property type="entry name" value="Serpin_sf_1"/>
</dbReference>
<protein>
    <recommendedName>
        <fullName evidence="4">Serpin domain-containing protein</fullName>
    </recommendedName>
</protein>
<dbReference type="CDD" id="cd00172">
    <property type="entry name" value="serpin"/>
    <property type="match status" value="2"/>
</dbReference>
<evidence type="ECO:0000256" key="3">
    <source>
        <dbReference type="SAM" id="Phobius"/>
    </source>
</evidence>
<keyword evidence="3" id="KW-1133">Transmembrane helix</keyword>
<evidence type="ECO:0000256" key="2">
    <source>
        <dbReference type="RuleBase" id="RU000411"/>
    </source>
</evidence>
<dbReference type="AlphaFoldDB" id="A0ABD2ING6"/>
<dbReference type="InterPro" id="IPR000215">
    <property type="entry name" value="Serpin_fam"/>
</dbReference>
<dbReference type="PANTHER" id="PTHR11461:SF211">
    <property type="entry name" value="GH10112P-RELATED"/>
    <property type="match status" value="1"/>
</dbReference>
<sequence length="884" mass="97705">MAYHRKSLIFILFNAIIILLSIIFDDANSEFNPSDVCRAIDRSAQFHSLCLRSSVVKQKGFIPKHLRPPWLDSSLFEDNKLKADEKVSANGCYACYRGTNANNGTNEDEDYCACVYKNEAPNEGFSKIIGTFDGLNCLQDLYKMAFMPKCGNPYYDQIKHCAMVHFYENEPEKEPNGQEYKRTLALLDGCVTGGADKNCTAKVKIEFEQAKSSFFYGNCDVQKKTVFESSFEISTSSVFPFTFPVVFQHRICSSLFGSAQMENAFNGITVTISGECGRVHEMRGLQLDFVGQAVQWRDPRGAHLYTEQRQLTWQPTELKSISANGKVNIDLQYPQISETFGFSMNLLNAIYRSCCADASSAQNTVLSPVSAAIALAMAYAGARGQTAAEFVNLLADGDGSSLHQNNAKFIEEIESEKTFNLSIANKIFLNESFQILDDFKATLITYYQGNFARVDFKNKKEEAANFKLLGKEFGGGNAHLFIVLPNSNDGLTKVLEELTEAKLMEMVKNSPVTKVMVSLPKFKIESTHNLEELLPSLGLKTAFDKENAAFSGINDTVRLYISKVLQRAMISVNEQGVEAAAATMVIIATDISTAEIPPVFRANHPFAFFLVKNKKENTVLSPVSAAIALAMAYAGARGQTAAEFVNLLADGADGSSIHQYNAKFIEEIEFEKTFNLSIANKIYLDKRFTILEEFNQTLSNYYQGNFESIDFQNGGEAAKFKLLGMGFVGGNAHLFIVLPHSKDGLTKVLGEMTEAKLIRMIKKSPVIRVEVFLPKFKIESTHELEELLPSLGLKSAFDPNSADFSGISHAGVFITNVLQKAMISVDEKGCEAAAATVVKFKPLATRGQKPPPPPPVFRADHPFAFFLVKSAKDVLFSGAFVGKE</sequence>
<dbReference type="SMART" id="SM00093">
    <property type="entry name" value="SERPIN"/>
    <property type="match status" value="2"/>
</dbReference>
<dbReference type="InterPro" id="IPR036186">
    <property type="entry name" value="Serpin_sf"/>
</dbReference>
<evidence type="ECO:0000256" key="1">
    <source>
        <dbReference type="ARBA" id="ARBA00009500"/>
    </source>
</evidence>
<evidence type="ECO:0000313" key="5">
    <source>
        <dbReference type="EMBL" id="KAL3081604.1"/>
    </source>
</evidence>
<evidence type="ECO:0000259" key="4">
    <source>
        <dbReference type="SMART" id="SM00093"/>
    </source>
</evidence>
<dbReference type="EMBL" id="JBICBT010001132">
    <property type="protein sequence ID" value="KAL3081604.1"/>
    <property type="molecule type" value="Genomic_DNA"/>
</dbReference>
<comment type="similarity">
    <text evidence="1 2">Belongs to the serpin family.</text>
</comment>
<dbReference type="InterPro" id="IPR023796">
    <property type="entry name" value="Serpin_dom"/>
</dbReference>
<evidence type="ECO:0000313" key="6">
    <source>
        <dbReference type="Proteomes" id="UP001620626"/>
    </source>
</evidence>
<proteinExistence type="inferred from homology"/>
<keyword evidence="3" id="KW-0472">Membrane</keyword>
<reference evidence="5 6" key="1">
    <citation type="submission" date="2024-10" db="EMBL/GenBank/DDBJ databases">
        <authorList>
            <person name="Kim D."/>
        </authorList>
    </citation>
    <scope>NUCLEOTIDE SEQUENCE [LARGE SCALE GENOMIC DNA]</scope>
    <source>
        <strain evidence="5">BH-2024</strain>
    </source>
</reference>
<keyword evidence="3" id="KW-0812">Transmembrane</keyword>
<accession>A0ABD2ING6</accession>
<comment type="caution">
    <text evidence="5">The sequence shown here is derived from an EMBL/GenBank/DDBJ whole genome shotgun (WGS) entry which is preliminary data.</text>
</comment>
<dbReference type="SUPFAM" id="SSF56574">
    <property type="entry name" value="Serpins"/>
    <property type="match status" value="2"/>
</dbReference>
<dbReference type="PANTHER" id="PTHR11461">
    <property type="entry name" value="SERINE PROTEASE INHIBITOR, SERPIN"/>
    <property type="match status" value="1"/>
</dbReference>
<name>A0ABD2ING6_9BILA</name>
<keyword evidence="6" id="KW-1185">Reference proteome</keyword>
<organism evidence="5 6">
    <name type="scientific">Heterodera trifolii</name>
    <dbReference type="NCBI Taxonomy" id="157864"/>
    <lineage>
        <taxon>Eukaryota</taxon>
        <taxon>Metazoa</taxon>
        <taxon>Ecdysozoa</taxon>
        <taxon>Nematoda</taxon>
        <taxon>Chromadorea</taxon>
        <taxon>Rhabditida</taxon>
        <taxon>Tylenchina</taxon>
        <taxon>Tylenchomorpha</taxon>
        <taxon>Tylenchoidea</taxon>
        <taxon>Heteroderidae</taxon>
        <taxon>Heteroderinae</taxon>
        <taxon>Heterodera</taxon>
    </lineage>
</organism>
<gene>
    <name evidence="5" type="ORF">niasHT_034262</name>
</gene>
<dbReference type="Pfam" id="PF00079">
    <property type="entry name" value="Serpin"/>
    <property type="match status" value="3"/>
</dbReference>
<dbReference type="Gene3D" id="3.30.497.10">
    <property type="entry name" value="Antithrombin, subunit I, domain 2"/>
    <property type="match status" value="2"/>
</dbReference>
<dbReference type="Proteomes" id="UP001620626">
    <property type="component" value="Unassembled WGS sequence"/>
</dbReference>
<feature type="transmembrane region" description="Helical" evidence="3">
    <location>
        <begin position="7"/>
        <end position="24"/>
    </location>
</feature>